<dbReference type="PANTHER" id="PTHR13170:SF16">
    <property type="entry name" value="PROTEIN O-GLCNACASE"/>
    <property type="match status" value="1"/>
</dbReference>
<reference evidence="4" key="1">
    <citation type="submission" date="2020-05" db="EMBL/GenBank/DDBJ databases">
        <authorList>
            <person name="Chiriac C."/>
            <person name="Salcher M."/>
            <person name="Ghai R."/>
            <person name="Kavagutti S V."/>
        </authorList>
    </citation>
    <scope>NUCLEOTIDE SEQUENCE</scope>
</reference>
<proteinExistence type="predicted"/>
<organism evidence="4">
    <name type="scientific">freshwater metagenome</name>
    <dbReference type="NCBI Taxonomy" id="449393"/>
    <lineage>
        <taxon>unclassified sequences</taxon>
        <taxon>metagenomes</taxon>
        <taxon>ecological metagenomes</taxon>
    </lineage>
</organism>
<dbReference type="PANTHER" id="PTHR13170">
    <property type="entry name" value="O-GLCNACASE"/>
    <property type="match status" value="1"/>
</dbReference>
<evidence type="ECO:0000256" key="2">
    <source>
        <dbReference type="ARBA" id="ARBA00023295"/>
    </source>
</evidence>
<sequence length="407" mass="45029">MTAEKIFGVIEGFYGPPWSHEERLSCIDFLEQSGGNTYVWAAKQEPRHRDQWSEPFTHDEREGFAQLAGRSSAVQLAVGITPGDEATAHQLINKLQPARDAGCSVIVLSFDDLPVLDAAAQHQHLAHEVLHTLQLPVWIVPTHYAGTTSSGYLQRLCEGLDPSIEVMWTGNAVVTDTITVAEAEARKIVAGNRAPLLWDNTPVNDARMRGHLHIGPYMGREEALRDVCSGVLINPMEEFRASLATLTSASAWFKGQDRVAAWREYVEQHGLMLLAQATAYRGDDHWPGESPSRQWWESVTQMSVDDPQLEPWVSAAQQGARLALVALSVLEAPEPLTQREKSSAVHRLLGWGQYTSRAARTFGAGPRVRPIATQNDDGRFVFDPSSISESVSLVDDLVRQALRALER</sequence>
<feature type="domain" description="GH84" evidence="3">
    <location>
        <begin position="5"/>
        <end position="257"/>
    </location>
</feature>
<evidence type="ECO:0000256" key="1">
    <source>
        <dbReference type="ARBA" id="ARBA00022801"/>
    </source>
</evidence>
<gene>
    <name evidence="4" type="ORF">UFOPK2169_00074</name>
</gene>
<name>A0A6J6JXQ8_9ZZZZ</name>
<dbReference type="GO" id="GO:0015929">
    <property type="term" value="F:hexosaminidase activity"/>
    <property type="evidence" value="ECO:0007669"/>
    <property type="project" value="UniProtKB-ARBA"/>
</dbReference>
<dbReference type="InterPro" id="IPR017853">
    <property type="entry name" value="GH"/>
</dbReference>
<dbReference type="GO" id="GO:1901135">
    <property type="term" value="P:carbohydrate derivative metabolic process"/>
    <property type="evidence" value="ECO:0007669"/>
    <property type="project" value="UniProtKB-ARBA"/>
</dbReference>
<evidence type="ECO:0000259" key="3">
    <source>
        <dbReference type="PROSITE" id="PS52009"/>
    </source>
</evidence>
<evidence type="ECO:0000313" key="4">
    <source>
        <dbReference type="EMBL" id="CAB4641075.1"/>
    </source>
</evidence>
<dbReference type="EMBL" id="CAEZWE010000002">
    <property type="protein sequence ID" value="CAB4641075.1"/>
    <property type="molecule type" value="Genomic_DNA"/>
</dbReference>
<dbReference type="Pfam" id="PF07555">
    <property type="entry name" value="NAGidase"/>
    <property type="match status" value="1"/>
</dbReference>
<dbReference type="InterPro" id="IPR051822">
    <property type="entry name" value="Glycosyl_Hydrolase_84"/>
</dbReference>
<accession>A0A6J6JXQ8</accession>
<dbReference type="SUPFAM" id="SSF51445">
    <property type="entry name" value="(Trans)glycosidases"/>
    <property type="match status" value="1"/>
</dbReference>
<keyword evidence="1" id="KW-0378">Hydrolase</keyword>
<dbReference type="AlphaFoldDB" id="A0A6J6JXQ8"/>
<keyword evidence="2" id="KW-0326">Glycosidase</keyword>
<dbReference type="InterPro" id="IPR011496">
    <property type="entry name" value="O-GlcNAcase_cat"/>
</dbReference>
<dbReference type="Gene3D" id="3.20.20.80">
    <property type="entry name" value="Glycosidases"/>
    <property type="match status" value="1"/>
</dbReference>
<dbReference type="PROSITE" id="PS52009">
    <property type="entry name" value="GH84"/>
    <property type="match status" value="1"/>
</dbReference>
<protein>
    <submittedName>
        <fullName evidence="4">Unannotated protein</fullName>
    </submittedName>
</protein>